<organism evidence="1 2">
    <name type="scientific">Taxus chinensis</name>
    <name type="common">Chinese yew</name>
    <name type="synonym">Taxus wallichiana var. chinensis</name>
    <dbReference type="NCBI Taxonomy" id="29808"/>
    <lineage>
        <taxon>Eukaryota</taxon>
        <taxon>Viridiplantae</taxon>
        <taxon>Streptophyta</taxon>
        <taxon>Embryophyta</taxon>
        <taxon>Tracheophyta</taxon>
        <taxon>Spermatophyta</taxon>
        <taxon>Pinopsida</taxon>
        <taxon>Pinidae</taxon>
        <taxon>Conifers II</taxon>
        <taxon>Cupressales</taxon>
        <taxon>Taxaceae</taxon>
        <taxon>Taxus</taxon>
    </lineage>
</organism>
<dbReference type="AlphaFoldDB" id="A0AA38GBA0"/>
<protein>
    <submittedName>
        <fullName evidence="1">Uncharacterized protein</fullName>
    </submittedName>
</protein>
<accession>A0AA38GBA0</accession>
<dbReference type="Proteomes" id="UP000824469">
    <property type="component" value="Unassembled WGS sequence"/>
</dbReference>
<sequence length="55" mass="6369">HPGFLGCQQQWEVLIMDSGDGGLTWPLGIQGDRGDWYTECFRTLTPDQVIWRPYQ</sequence>
<keyword evidence="2" id="KW-1185">Reference proteome</keyword>
<name>A0AA38GBA0_TAXCH</name>
<gene>
    <name evidence="1" type="ORF">KI387_022106</name>
</gene>
<feature type="non-terminal residue" evidence="1">
    <location>
        <position position="1"/>
    </location>
</feature>
<feature type="non-terminal residue" evidence="1">
    <location>
        <position position="55"/>
    </location>
</feature>
<comment type="caution">
    <text evidence="1">The sequence shown here is derived from an EMBL/GenBank/DDBJ whole genome shotgun (WGS) entry which is preliminary data.</text>
</comment>
<proteinExistence type="predicted"/>
<evidence type="ECO:0000313" key="1">
    <source>
        <dbReference type="EMBL" id="KAH9320337.1"/>
    </source>
</evidence>
<dbReference type="EMBL" id="JAHRHJ020000004">
    <property type="protein sequence ID" value="KAH9320337.1"/>
    <property type="molecule type" value="Genomic_DNA"/>
</dbReference>
<reference evidence="1 2" key="1">
    <citation type="journal article" date="2021" name="Nat. Plants">
        <title>The Taxus genome provides insights into paclitaxel biosynthesis.</title>
        <authorList>
            <person name="Xiong X."/>
            <person name="Gou J."/>
            <person name="Liao Q."/>
            <person name="Li Y."/>
            <person name="Zhou Q."/>
            <person name="Bi G."/>
            <person name="Li C."/>
            <person name="Du R."/>
            <person name="Wang X."/>
            <person name="Sun T."/>
            <person name="Guo L."/>
            <person name="Liang H."/>
            <person name="Lu P."/>
            <person name="Wu Y."/>
            <person name="Zhang Z."/>
            <person name="Ro D.K."/>
            <person name="Shang Y."/>
            <person name="Huang S."/>
            <person name="Yan J."/>
        </authorList>
    </citation>
    <scope>NUCLEOTIDE SEQUENCE [LARGE SCALE GENOMIC DNA]</scope>
    <source>
        <strain evidence="1">Ta-2019</strain>
    </source>
</reference>
<evidence type="ECO:0000313" key="2">
    <source>
        <dbReference type="Proteomes" id="UP000824469"/>
    </source>
</evidence>